<sequence>MKNIILHCAVILTLAFALQSCSKADDLVDDITVPVPFSVPVTFDTQIPLSVTDTVNYVKTQPIPFNADINAAIKSQYPAMSAANLKSAKLTQFKIQYKSSVAGIKLDVINNARLYLRVEGQSDLLVATASNNTSTDILNFTPDTTIELADILKTDQKYLILEVQGEKIASDQLTVTVDSVFRLLVGL</sequence>
<organism evidence="2 3">
    <name type="scientific">Epilithonimonas bovis DSM 19482</name>
    <dbReference type="NCBI Taxonomy" id="1121284"/>
    <lineage>
        <taxon>Bacteria</taxon>
        <taxon>Pseudomonadati</taxon>
        <taxon>Bacteroidota</taxon>
        <taxon>Flavobacteriia</taxon>
        <taxon>Flavobacteriales</taxon>
        <taxon>Weeksellaceae</taxon>
        <taxon>Chryseobacterium group</taxon>
        <taxon>Epilithonimonas</taxon>
    </lineage>
</organism>
<evidence type="ECO:0000313" key="2">
    <source>
        <dbReference type="EMBL" id="SIT96405.1"/>
    </source>
</evidence>
<gene>
    <name evidence="2" type="ORF">SAMN05660493_01083</name>
</gene>
<protein>
    <submittedName>
        <fullName evidence="2">Uncharacterized protein</fullName>
    </submittedName>
</protein>
<name>A0A1U7PS66_9FLAO</name>
<dbReference type="Proteomes" id="UP000187261">
    <property type="component" value="Unassembled WGS sequence"/>
</dbReference>
<dbReference type="STRING" id="1121284.SAMN05660493_01083"/>
<dbReference type="OrthoDB" id="1252548at2"/>
<dbReference type="AlphaFoldDB" id="A0A1U7PS66"/>
<dbReference type="RefSeq" id="WP_076782452.1">
    <property type="nucleotide sequence ID" value="NZ_FTPU01000009.1"/>
</dbReference>
<feature type="chain" id="PRO_5012391759" evidence="1">
    <location>
        <begin position="25"/>
        <end position="187"/>
    </location>
</feature>
<evidence type="ECO:0000313" key="3">
    <source>
        <dbReference type="Proteomes" id="UP000187261"/>
    </source>
</evidence>
<keyword evidence="1" id="KW-0732">Signal</keyword>
<feature type="signal peptide" evidence="1">
    <location>
        <begin position="1"/>
        <end position="24"/>
    </location>
</feature>
<proteinExistence type="predicted"/>
<dbReference type="EMBL" id="FTPU01000009">
    <property type="protein sequence ID" value="SIT96405.1"/>
    <property type="molecule type" value="Genomic_DNA"/>
</dbReference>
<accession>A0A1U7PS66</accession>
<evidence type="ECO:0000256" key="1">
    <source>
        <dbReference type="SAM" id="SignalP"/>
    </source>
</evidence>
<dbReference type="PROSITE" id="PS51257">
    <property type="entry name" value="PROKAR_LIPOPROTEIN"/>
    <property type="match status" value="1"/>
</dbReference>
<keyword evidence="3" id="KW-1185">Reference proteome</keyword>
<reference evidence="3" key="1">
    <citation type="submission" date="2016-10" db="EMBL/GenBank/DDBJ databases">
        <authorList>
            <person name="Varghese N."/>
            <person name="Submissions S."/>
        </authorList>
    </citation>
    <scope>NUCLEOTIDE SEQUENCE [LARGE SCALE GENOMIC DNA]</scope>
    <source>
        <strain evidence="3">DSM 19482</strain>
    </source>
</reference>